<dbReference type="RefSeq" id="WP_139246574.1">
    <property type="nucleotide sequence ID" value="NZ_FODV01000003.1"/>
</dbReference>
<evidence type="ECO:0000313" key="5">
    <source>
        <dbReference type="Proteomes" id="UP000199126"/>
    </source>
</evidence>
<evidence type="ECO:0000313" key="4">
    <source>
        <dbReference type="EMBL" id="SEO61586.1"/>
    </source>
</evidence>
<dbReference type="GO" id="GO:0016747">
    <property type="term" value="F:acyltransferase activity, transferring groups other than amino-acyl groups"/>
    <property type="evidence" value="ECO:0007669"/>
    <property type="project" value="InterPro"/>
</dbReference>
<dbReference type="Gene3D" id="3.40.630.30">
    <property type="match status" value="1"/>
</dbReference>
<gene>
    <name evidence="4" type="ORF">SAMN04487948_103511</name>
</gene>
<dbReference type="PROSITE" id="PS51186">
    <property type="entry name" value="GNAT"/>
    <property type="match status" value="1"/>
</dbReference>
<proteinExistence type="predicted"/>
<evidence type="ECO:0000256" key="1">
    <source>
        <dbReference type="ARBA" id="ARBA00022679"/>
    </source>
</evidence>
<dbReference type="InterPro" id="IPR050832">
    <property type="entry name" value="Bact_Acetyltransf"/>
</dbReference>
<dbReference type="EMBL" id="FODV01000003">
    <property type="protein sequence ID" value="SEO61586.1"/>
    <property type="molecule type" value="Genomic_DNA"/>
</dbReference>
<keyword evidence="5" id="KW-1185">Reference proteome</keyword>
<reference evidence="5" key="1">
    <citation type="submission" date="2016-10" db="EMBL/GenBank/DDBJ databases">
        <authorList>
            <person name="Varghese N."/>
            <person name="Submissions S."/>
        </authorList>
    </citation>
    <scope>NUCLEOTIDE SEQUENCE [LARGE SCALE GENOMIC DNA]</scope>
    <source>
        <strain evidence="5">CGMCC 1.10121</strain>
    </source>
</reference>
<dbReference type="PANTHER" id="PTHR43877">
    <property type="entry name" value="AMINOALKYLPHOSPHONATE N-ACETYLTRANSFERASE-RELATED-RELATED"/>
    <property type="match status" value="1"/>
</dbReference>
<dbReference type="OrthoDB" id="11597at2157"/>
<dbReference type="Pfam" id="PF00583">
    <property type="entry name" value="Acetyltransf_1"/>
    <property type="match status" value="1"/>
</dbReference>
<feature type="domain" description="N-acetyltransferase" evidence="3">
    <location>
        <begin position="1"/>
        <end position="175"/>
    </location>
</feature>
<keyword evidence="1 4" id="KW-0808">Transferase</keyword>
<dbReference type="Proteomes" id="UP000199126">
    <property type="component" value="Unassembled WGS sequence"/>
</dbReference>
<sequence length="175" mass="19303">MDVRPAQSHADVRGAIEVNRTAWREAYADILPESTLPDPEAPLSAESVEGRFDDIENRAETTFLVACDGDETSDICGFAEFVWGDGTKEFVSEDAVELRAVYVDPTCWDEGVGTALLAAAADHLPSEKRSLVTETFAENEVARRFYEARGFDAVDEHAFDIDGESYPTVVYEKSL</sequence>
<keyword evidence="2" id="KW-0012">Acyltransferase</keyword>
<name>A0A1H8R5G6_9EURY</name>
<evidence type="ECO:0000259" key="3">
    <source>
        <dbReference type="PROSITE" id="PS51186"/>
    </source>
</evidence>
<dbReference type="AlphaFoldDB" id="A0A1H8R5G6"/>
<organism evidence="4 5">
    <name type="scientific">Halogranum amylolyticum</name>
    <dbReference type="NCBI Taxonomy" id="660520"/>
    <lineage>
        <taxon>Archaea</taxon>
        <taxon>Methanobacteriati</taxon>
        <taxon>Methanobacteriota</taxon>
        <taxon>Stenosarchaea group</taxon>
        <taxon>Halobacteria</taxon>
        <taxon>Halobacteriales</taxon>
        <taxon>Haloferacaceae</taxon>
    </lineage>
</organism>
<dbReference type="InterPro" id="IPR016181">
    <property type="entry name" value="Acyl_CoA_acyltransferase"/>
</dbReference>
<dbReference type="InterPro" id="IPR000182">
    <property type="entry name" value="GNAT_dom"/>
</dbReference>
<accession>A0A1H8R5G6</accession>
<protein>
    <submittedName>
        <fullName evidence="4">Acetyltransferase (GNAT) family protein</fullName>
    </submittedName>
</protein>
<dbReference type="SUPFAM" id="SSF55729">
    <property type="entry name" value="Acyl-CoA N-acyltransferases (Nat)"/>
    <property type="match status" value="1"/>
</dbReference>
<evidence type="ECO:0000256" key="2">
    <source>
        <dbReference type="ARBA" id="ARBA00023315"/>
    </source>
</evidence>